<keyword evidence="2" id="KW-1185">Reference proteome</keyword>
<evidence type="ECO:0000313" key="2">
    <source>
        <dbReference type="Proteomes" id="UP000447434"/>
    </source>
</evidence>
<organism evidence="1 2">
    <name type="scientific">Lupinus albus</name>
    <name type="common">White lupine</name>
    <name type="synonym">Lupinus termis</name>
    <dbReference type="NCBI Taxonomy" id="3870"/>
    <lineage>
        <taxon>Eukaryota</taxon>
        <taxon>Viridiplantae</taxon>
        <taxon>Streptophyta</taxon>
        <taxon>Embryophyta</taxon>
        <taxon>Tracheophyta</taxon>
        <taxon>Spermatophyta</taxon>
        <taxon>Magnoliopsida</taxon>
        <taxon>eudicotyledons</taxon>
        <taxon>Gunneridae</taxon>
        <taxon>Pentapetalae</taxon>
        <taxon>rosids</taxon>
        <taxon>fabids</taxon>
        <taxon>Fabales</taxon>
        <taxon>Fabaceae</taxon>
        <taxon>Papilionoideae</taxon>
        <taxon>50 kb inversion clade</taxon>
        <taxon>genistoids sensu lato</taxon>
        <taxon>core genistoids</taxon>
        <taxon>Genisteae</taxon>
        <taxon>Lupinus</taxon>
    </lineage>
</organism>
<name>A0A6A4NW29_LUPAL</name>
<comment type="caution">
    <text evidence="1">The sequence shown here is derived from an EMBL/GenBank/DDBJ whole genome shotgun (WGS) entry which is preliminary data.</text>
</comment>
<accession>A0A6A4NW29</accession>
<gene>
    <name evidence="1" type="ORF">Lalb_Chr19g0124551</name>
</gene>
<sequence length="73" mass="8376">MAMILGVYGSRNLGQESSIVFQSSPLFLQYVEVENLDSKPGPMLYGSYTYPPFDVFTKASIYIYIYISLYFHN</sequence>
<dbReference type="OrthoDB" id="3045089at2759"/>
<dbReference type="Proteomes" id="UP000447434">
    <property type="component" value="Chromosome 19"/>
</dbReference>
<evidence type="ECO:0000313" key="1">
    <source>
        <dbReference type="EMBL" id="KAE9591994.1"/>
    </source>
</evidence>
<proteinExistence type="predicted"/>
<dbReference type="AlphaFoldDB" id="A0A6A4NW29"/>
<dbReference type="EMBL" id="WOCE01000019">
    <property type="protein sequence ID" value="KAE9591994.1"/>
    <property type="molecule type" value="Genomic_DNA"/>
</dbReference>
<protein>
    <submittedName>
        <fullName evidence="1">Uncharacterized protein</fullName>
    </submittedName>
</protein>
<reference evidence="2" key="1">
    <citation type="journal article" date="2020" name="Nat. Commun.">
        <title>Genome sequence of the cluster root forming white lupin.</title>
        <authorList>
            <person name="Hufnagel B."/>
            <person name="Marques A."/>
            <person name="Soriano A."/>
            <person name="Marques L."/>
            <person name="Divol F."/>
            <person name="Doumas P."/>
            <person name="Sallet E."/>
            <person name="Mancinotti D."/>
            <person name="Carrere S."/>
            <person name="Marande W."/>
            <person name="Arribat S."/>
            <person name="Keller J."/>
            <person name="Huneau C."/>
            <person name="Blein T."/>
            <person name="Aime D."/>
            <person name="Laguerre M."/>
            <person name="Taylor J."/>
            <person name="Schubert V."/>
            <person name="Nelson M."/>
            <person name="Geu-Flores F."/>
            <person name="Crespi M."/>
            <person name="Gallardo-Guerrero K."/>
            <person name="Delaux P.-M."/>
            <person name="Salse J."/>
            <person name="Berges H."/>
            <person name="Guyot R."/>
            <person name="Gouzy J."/>
            <person name="Peret B."/>
        </authorList>
    </citation>
    <scope>NUCLEOTIDE SEQUENCE [LARGE SCALE GENOMIC DNA]</scope>
    <source>
        <strain evidence="2">cv. Amiga</strain>
    </source>
</reference>